<dbReference type="PROSITE" id="PS52048">
    <property type="entry name" value="UCH_DOMAIN"/>
    <property type="match status" value="1"/>
</dbReference>
<comment type="catalytic activity">
    <reaction evidence="1 15">
        <text>Thiol-dependent hydrolysis of ester, thioester, amide, peptide and isopeptide bonds formed by the C-terminal Gly of ubiquitin (a 76-residue protein attached to proteins as an intracellular targeting signal).</text>
        <dbReference type="EC" id="3.4.19.12"/>
    </reaction>
</comment>
<evidence type="ECO:0000256" key="12">
    <source>
        <dbReference type="ARBA" id="ARBA00022807"/>
    </source>
</evidence>
<dbReference type="SMART" id="SM01011">
    <property type="entry name" value="AMP_N"/>
    <property type="match status" value="1"/>
</dbReference>
<dbReference type="SUPFAM" id="SSF54001">
    <property type="entry name" value="Cysteine proteinases"/>
    <property type="match status" value="1"/>
</dbReference>
<dbReference type="CDD" id="cd01087">
    <property type="entry name" value="Prolidase"/>
    <property type="match status" value="1"/>
</dbReference>
<evidence type="ECO:0000256" key="3">
    <source>
        <dbReference type="ARBA" id="ARBA00001936"/>
    </source>
</evidence>
<evidence type="ECO:0000256" key="9">
    <source>
        <dbReference type="ARBA" id="ARBA00022723"/>
    </source>
</evidence>
<dbReference type="GO" id="GO:0030145">
    <property type="term" value="F:manganese ion binding"/>
    <property type="evidence" value="ECO:0007669"/>
    <property type="project" value="InterPro"/>
</dbReference>
<dbReference type="InterPro" id="IPR007865">
    <property type="entry name" value="Aminopep_P_N"/>
</dbReference>
<comment type="similarity">
    <text evidence="6 15">Belongs to the peptidase C12 family.</text>
</comment>
<evidence type="ECO:0000259" key="16">
    <source>
        <dbReference type="PROSITE" id="PS52048"/>
    </source>
</evidence>
<dbReference type="PROSITE" id="PS00140">
    <property type="entry name" value="UCH_1"/>
    <property type="match status" value="1"/>
</dbReference>
<feature type="site" description="Transition state stabilizer" evidence="15">
    <location>
        <position position="647"/>
    </location>
</feature>
<dbReference type="EC" id="3.4.19.12" evidence="15"/>
<evidence type="ECO:0000256" key="2">
    <source>
        <dbReference type="ARBA" id="ARBA00001424"/>
    </source>
</evidence>
<keyword evidence="11 15" id="KW-0378">Hydrolase</keyword>
<feature type="domain" description="UCH catalytic" evidence="16">
    <location>
        <begin position="561"/>
        <end position="792"/>
    </location>
</feature>
<evidence type="ECO:0000256" key="4">
    <source>
        <dbReference type="ARBA" id="ARBA00002443"/>
    </source>
</evidence>
<keyword evidence="9" id="KW-0479">Metal-binding</keyword>
<dbReference type="EMBL" id="CVQI01032863">
    <property type="protein sequence ID" value="CRK42649.1"/>
    <property type="molecule type" value="Genomic_DNA"/>
</dbReference>
<keyword evidence="8 15" id="KW-0645">Protease</keyword>
<organism evidence="17 19">
    <name type="scientific">Verticillium longisporum</name>
    <name type="common">Verticillium dahliae var. longisporum</name>
    <dbReference type="NCBI Taxonomy" id="100787"/>
    <lineage>
        <taxon>Eukaryota</taxon>
        <taxon>Fungi</taxon>
        <taxon>Dikarya</taxon>
        <taxon>Ascomycota</taxon>
        <taxon>Pezizomycotina</taxon>
        <taxon>Sordariomycetes</taxon>
        <taxon>Hypocreomycetidae</taxon>
        <taxon>Glomerellales</taxon>
        <taxon>Plectosphaerellaceae</taxon>
        <taxon>Verticillium</taxon>
    </lineage>
</organism>
<feature type="site" description="Important for enzyme activity" evidence="15">
    <location>
        <position position="744"/>
    </location>
</feature>
<dbReference type="GO" id="GO:0070006">
    <property type="term" value="F:metalloaminopeptidase activity"/>
    <property type="evidence" value="ECO:0007669"/>
    <property type="project" value="InterPro"/>
</dbReference>
<dbReference type="PANTHER" id="PTHR43226">
    <property type="entry name" value="XAA-PRO AMINOPEPTIDASE 3"/>
    <property type="match status" value="1"/>
</dbReference>
<evidence type="ECO:0000313" key="18">
    <source>
        <dbReference type="EMBL" id="CRK42649.1"/>
    </source>
</evidence>
<dbReference type="EMBL" id="CVQH01020306">
    <property type="protein sequence ID" value="CRK26898.1"/>
    <property type="molecule type" value="Genomic_DNA"/>
</dbReference>
<evidence type="ECO:0000256" key="11">
    <source>
        <dbReference type="ARBA" id="ARBA00022801"/>
    </source>
</evidence>
<feature type="active site" description="Proton donor" evidence="15">
    <location>
        <position position="727"/>
    </location>
</feature>
<keyword evidence="10 15" id="KW-0833">Ubl conjugation pathway</keyword>
<keyword evidence="13" id="KW-0482">Metalloprotease</keyword>
<dbReference type="Pfam" id="PF00557">
    <property type="entry name" value="Peptidase_M24"/>
    <property type="match status" value="1"/>
</dbReference>
<keyword evidence="14" id="KW-0464">Manganese</keyword>
<dbReference type="CDD" id="cd09616">
    <property type="entry name" value="Peptidase_C12_UCH_L1_L3"/>
    <property type="match status" value="1"/>
</dbReference>
<keyword evidence="19" id="KW-1185">Reference proteome</keyword>
<comment type="function">
    <text evidence="4">Catalyzes the removal of a penultimate prolyl residue from the N-termini of peptides.</text>
</comment>
<sequence>MIPRRFQQSICRPRLAVISASPLRTRISHPIALHCVSISKPRPPSVRAPFSTTTQRCQFTSSIRTANMSDYETILKGKYPAKDHAKRVADYIRSKVPSANGILYLEGRHTKLEEDSDHPEPFRQRRYFFYLTGCILADCHYIFDLKTSQSTLFIPPVDPEDVIWSGMPMTAEEAKEKYDIDNVLYTNDVNAELARLGKGSGSTAFAIANQVLDTVSFIEFEHKNFDVLKGAIEECRVVKDDYEVALTRKANVISTTAHHAVMKAVNKAKNEQELEAIFLERCFAHGAKSQAYHAIHAAGRAAATLHYVHNSAPLEGKLNVLLDGGAEWDCYASDITRTFPISGKFSKESRAIYDIVLKMQLESIKVLKEGILWDDVHELAHKIAIEGLLDLGILKGEVDEILKARTSVAFFPHGLGHYLGMDTHDVGGTPNYADSDPMFRYLRKRGTLPAGSLVTVEPGIYFCSFIIEPYLKDPTHSKYIDTDVLDKYWDVGGVRIEDNLLITKTGSENLTPTIKDPEEIEKFVGSSYIGINIAGRGLSNSYLDPPSLFSSPVPTAMAPKYFIPLESNPDVFNALITCLGISPNLRFQDVWTLEDTNELLSIPVLALVLVFPTTPAYDARAQTDDADADDWMVTHQEDDEDALWFKQTIHNACGLYAILHALANGRAKDFIQPGSVLDTLFSITAPMNPAQAAMVLETSKELEAAYDSVAKQGSTVAPPAEDEVNHHYICFVKSPDTGHLFELDGDRKGPVDRGVIDEDQRVDLGPKSLELVREYIKMGEGDVNFSLMALVENTS</sequence>
<comment type="similarity">
    <text evidence="5">Belongs to the peptidase M24B family.</text>
</comment>
<dbReference type="InterPro" id="IPR057254">
    <property type="entry name" value="UCH_AS"/>
</dbReference>
<evidence type="ECO:0000256" key="6">
    <source>
        <dbReference type="ARBA" id="ARBA00009326"/>
    </source>
</evidence>
<dbReference type="InterPro" id="IPR036005">
    <property type="entry name" value="Creatinase/aminopeptidase-like"/>
</dbReference>
<evidence type="ECO:0000256" key="5">
    <source>
        <dbReference type="ARBA" id="ARBA00008766"/>
    </source>
</evidence>
<protein>
    <recommendedName>
        <fullName evidence="15">ubiquitinyl hydrolase 1</fullName>
        <ecNumber evidence="15">3.4.19.12</ecNumber>
    </recommendedName>
</protein>
<dbReference type="InterPro" id="IPR000994">
    <property type="entry name" value="Pept_M24"/>
</dbReference>
<dbReference type="PRINTS" id="PR00707">
    <property type="entry name" value="UBCTHYDRLASE"/>
</dbReference>
<dbReference type="GO" id="GO:0004843">
    <property type="term" value="F:cysteine-type deubiquitinase activity"/>
    <property type="evidence" value="ECO:0007669"/>
    <property type="project" value="UniProtKB-UniRule"/>
</dbReference>
<evidence type="ECO:0000256" key="13">
    <source>
        <dbReference type="ARBA" id="ARBA00023049"/>
    </source>
</evidence>
<dbReference type="STRING" id="100787.A0A0G4LXS9"/>
<dbReference type="PANTHER" id="PTHR43226:SF1">
    <property type="entry name" value="XAA-PRO DIPEPTIDASE"/>
    <property type="match status" value="1"/>
</dbReference>
<dbReference type="Gene3D" id="3.40.350.10">
    <property type="entry name" value="Creatinase/prolidase N-terminal domain"/>
    <property type="match status" value="1"/>
</dbReference>
<dbReference type="SUPFAM" id="SSF53092">
    <property type="entry name" value="Creatinase/prolidase N-terminal domain"/>
    <property type="match status" value="1"/>
</dbReference>
<evidence type="ECO:0000256" key="14">
    <source>
        <dbReference type="ARBA" id="ARBA00023211"/>
    </source>
</evidence>
<dbReference type="AlphaFoldDB" id="A0A0G4LXS9"/>
<dbReference type="Proteomes" id="UP000045706">
    <property type="component" value="Unassembled WGS sequence"/>
</dbReference>
<evidence type="ECO:0000313" key="19">
    <source>
        <dbReference type="Proteomes" id="UP000044602"/>
    </source>
</evidence>
<dbReference type="SUPFAM" id="SSF55920">
    <property type="entry name" value="Creatinase/aminopeptidase"/>
    <property type="match status" value="1"/>
</dbReference>
<evidence type="ECO:0000313" key="17">
    <source>
        <dbReference type="EMBL" id="CRK26898.1"/>
    </source>
</evidence>
<proteinExistence type="inferred from homology"/>
<reference evidence="19 20" key="1">
    <citation type="submission" date="2015-05" db="EMBL/GenBank/DDBJ databases">
        <authorList>
            <person name="Fogelqvist Johan"/>
        </authorList>
    </citation>
    <scope>NUCLEOTIDE SEQUENCE [LARGE SCALE GENOMIC DNA]</scope>
    <source>
        <strain evidence="17">VL1</strain>
        <strain evidence="18">VL2</strain>
    </source>
</reference>
<evidence type="ECO:0000256" key="15">
    <source>
        <dbReference type="PROSITE-ProRule" id="PRU01393"/>
    </source>
</evidence>
<comment type="cofactor">
    <cofactor evidence="3">
        <name>Mn(2+)</name>
        <dbReference type="ChEBI" id="CHEBI:29035"/>
    </cofactor>
</comment>
<keyword evidence="7" id="KW-0031">Aminopeptidase</keyword>
<dbReference type="Pfam" id="PF05195">
    <property type="entry name" value="AMP_N"/>
    <property type="match status" value="1"/>
</dbReference>
<feature type="active site" description="Nucleophile" evidence="15">
    <location>
        <position position="653"/>
    </location>
</feature>
<accession>A0A0G4LXS9</accession>
<evidence type="ECO:0000256" key="1">
    <source>
        <dbReference type="ARBA" id="ARBA00000707"/>
    </source>
</evidence>
<name>A0A0G4LXS9_VERLO</name>
<evidence type="ECO:0000313" key="20">
    <source>
        <dbReference type="Proteomes" id="UP000045706"/>
    </source>
</evidence>
<dbReference type="FunFam" id="3.90.230.10:FF:000002">
    <property type="entry name" value="Xaa-Pro aminopeptidase 3"/>
    <property type="match status" value="1"/>
</dbReference>
<keyword evidence="12 15" id="KW-0788">Thiol protease</keyword>
<comment type="catalytic activity">
    <reaction evidence="2">
        <text>Release of any N-terminal amino acid, including proline, that is linked to proline, even from a dipeptide or tripeptide.</text>
        <dbReference type="EC" id="3.4.11.9"/>
    </reaction>
</comment>
<dbReference type="FunFam" id="3.40.532.10:FF:000006">
    <property type="entry name" value="Ubiquitin carboxyl-terminal hydrolase"/>
    <property type="match status" value="1"/>
</dbReference>
<dbReference type="Gene3D" id="3.90.230.10">
    <property type="entry name" value="Creatinase/methionine aminopeptidase superfamily"/>
    <property type="match status" value="1"/>
</dbReference>
<dbReference type="Gene3D" id="3.40.532.10">
    <property type="entry name" value="Peptidase C12, ubiquitin carboxyl-terminal hydrolase"/>
    <property type="match status" value="1"/>
</dbReference>
<dbReference type="InterPro" id="IPR036959">
    <property type="entry name" value="Peptidase_C12_UCH_sf"/>
</dbReference>
<dbReference type="Proteomes" id="UP000044602">
    <property type="component" value="Unassembled WGS sequence"/>
</dbReference>
<dbReference type="GO" id="GO:0006511">
    <property type="term" value="P:ubiquitin-dependent protein catabolic process"/>
    <property type="evidence" value="ECO:0007669"/>
    <property type="project" value="UniProtKB-UniRule"/>
</dbReference>
<evidence type="ECO:0000256" key="10">
    <source>
        <dbReference type="ARBA" id="ARBA00022786"/>
    </source>
</evidence>
<dbReference type="InterPro" id="IPR038765">
    <property type="entry name" value="Papain-like_cys_pep_sf"/>
</dbReference>
<dbReference type="InterPro" id="IPR001578">
    <property type="entry name" value="Peptidase_C12_UCH"/>
</dbReference>
<dbReference type="Pfam" id="PF01088">
    <property type="entry name" value="Peptidase_C12"/>
    <property type="match status" value="1"/>
</dbReference>
<dbReference type="InterPro" id="IPR052433">
    <property type="entry name" value="X-Pro_dipept-like"/>
</dbReference>
<dbReference type="InterPro" id="IPR029149">
    <property type="entry name" value="Creatin/AminoP/Spt16_N"/>
</dbReference>
<evidence type="ECO:0000256" key="7">
    <source>
        <dbReference type="ARBA" id="ARBA00022438"/>
    </source>
</evidence>
<gene>
    <name evidence="17" type="ORF">BN1708_000684</name>
    <name evidence="18" type="ORF">BN1723_016045</name>
</gene>
<evidence type="ECO:0000256" key="8">
    <source>
        <dbReference type="ARBA" id="ARBA00022670"/>
    </source>
</evidence>